<evidence type="ECO:0000259" key="5">
    <source>
        <dbReference type="PROSITE" id="PS50222"/>
    </source>
</evidence>
<dbReference type="PANTHER" id="PTHR44324">
    <property type="entry name" value="WD40 REPEAT DOMAIN 95"/>
    <property type="match status" value="1"/>
</dbReference>
<feature type="domain" description="EF-hand" evidence="5">
    <location>
        <begin position="71"/>
        <end position="106"/>
    </location>
</feature>
<dbReference type="PROSITE" id="PS50222">
    <property type="entry name" value="EF_HAND_2"/>
    <property type="match status" value="2"/>
</dbReference>
<dbReference type="Pfam" id="PF00400">
    <property type="entry name" value="WD40"/>
    <property type="match status" value="5"/>
</dbReference>
<dbReference type="Pfam" id="PF13499">
    <property type="entry name" value="EF-hand_7"/>
    <property type="match status" value="1"/>
</dbReference>
<accession>A0ABQ8FCW8</accession>
<dbReference type="InterPro" id="IPR011992">
    <property type="entry name" value="EF-hand-dom_pair"/>
</dbReference>
<gene>
    <name evidence="6" type="ORF">BASA50_006543</name>
</gene>
<dbReference type="InterPro" id="IPR002048">
    <property type="entry name" value="EF_hand_dom"/>
</dbReference>
<reference evidence="6 7" key="1">
    <citation type="submission" date="2021-02" db="EMBL/GenBank/DDBJ databases">
        <title>Variation within the Batrachochytrium salamandrivorans European outbreak.</title>
        <authorList>
            <person name="Kelly M."/>
            <person name="Pasmans F."/>
            <person name="Shea T.P."/>
            <person name="Munoz J.F."/>
            <person name="Carranza S."/>
            <person name="Cuomo C.A."/>
            <person name="Martel A."/>
        </authorList>
    </citation>
    <scope>NUCLEOTIDE SEQUENCE [LARGE SCALE GENOMIC DNA]</scope>
    <source>
        <strain evidence="6 7">AMFP18/2</strain>
    </source>
</reference>
<evidence type="ECO:0000256" key="2">
    <source>
        <dbReference type="ARBA" id="ARBA00022737"/>
    </source>
</evidence>
<feature type="repeat" description="WD" evidence="4">
    <location>
        <begin position="573"/>
        <end position="614"/>
    </location>
</feature>
<dbReference type="InterPro" id="IPR036322">
    <property type="entry name" value="WD40_repeat_dom_sf"/>
</dbReference>
<name>A0ABQ8FCW8_9FUNG</name>
<dbReference type="InterPro" id="IPR018247">
    <property type="entry name" value="EF_Hand_1_Ca_BS"/>
</dbReference>
<dbReference type="InterPro" id="IPR019775">
    <property type="entry name" value="WD40_repeat_CS"/>
</dbReference>
<feature type="repeat" description="WD" evidence="4">
    <location>
        <begin position="441"/>
        <end position="482"/>
    </location>
</feature>
<evidence type="ECO:0000313" key="6">
    <source>
        <dbReference type="EMBL" id="KAH6594594.1"/>
    </source>
</evidence>
<organism evidence="6 7">
    <name type="scientific">Batrachochytrium salamandrivorans</name>
    <dbReference type="NCBI Taxonomy" id="1357716"/>
    <lineage>
        <taxon>Eukaryota</taxon>
        <taxon>Fungi</taxon>
        <taxon>Fungi incertae sedis</taxon>
        <taxon>Chytridiomycota</taxon>
        <taxon>Chytridiomycota incertae sedis</taxon>
        <taxon>Chytridiomycetes</taxon>
        <taxon>Rhizophydiales</taxon>
        <taxon>Rhizophydiales incertae sedis</taxon>
        <taxon>Batrachochytrium</taxon>
    </lineage>
</organism>
<feature type="repeat" description="WD" evidence="4">
    <location>
        <begin position="529"/>
        <end position="570"/>
    </location>
</feature>
<dbReference type="PANTHER" id="PTHR44324:SF4">
    <property type="entry name" value="WD40 REPEAT DOMAIN 95"/>
    <property type="match status" value="1"/>
</dbReference>
<dbReference type="PROSITE" id="PS00018">
    <property type="entry name" value="EF_HAND_1"/>
    <property type="match status" value="1"/>
</dbReference>
<evidence type="ECO:0000256" key="3">
    <source>
        <dbReference type="ARBA" id="ARBA00022837"/>
    </source>
</evidence>
<proteinExistence type="predicted"/>
<dbReference type="PRINTS" id="PR00320">
    <property type="entry name" value="GPROTEINBRPT"/>
</dbReference>
<evidence type="ECO:0000256" key="4">
    <source>
        <dbReference type="PROSITE-ProRule" id="PRU00221"/>
    </source>
</evidence>
<protein>
    <recommendedName>
        <fullName evidence="5">EF-hand domain-containing protein</fullName>
    </recommendedName>
</protein>
<dbReference type="SUPFAM" id="SSF47473">
    <property type="entry name" value="EF-hand"/>
    <property type="match status" value="1"/>
</dbReference>
<dbReference type="InterPro" id="IPR020472">
    <property type="entry name" value="WD40_PAC1"/>
</dbReference>
<dbReference type="SMART" id="SM00320">
    <property type="entry name" value="WD40"/>
    <property type="match status" value="11"/>
</dbReference>
<dbReference type="Proteomes" id="UP001648503">
    <property type="component" value="Unassembled WGS sequence"/>
</dbReference>
<dbReference type="Gene3D" id="2.130.10.10">
    <property type="entry name" value="YVTN repeat-like/Quinoprotein amine dehydrogenase"/>
    <property type="match status" value="4"/>
</dbReference>
<evidence type="ECO:0000313" key="7">
    <source>
        <dbReference type="Proteomes" id="UP001648503"/>
    </source>
</evidence>
<dbReference type="PROSITE" id="PS00678">
    <property type="entry name" value="WD_REPEATS_1"/>
    <property type="match status" value="2"/>
</dbReference>
<keyword evidence="3" id="KW-0106">Calcium</keyword>
<dbReference type="EMBL" id="JAFCIX010000332">
    <property type="protein sequence ID" value="KAH6594594.1"/>
    <property type="molecule type" value="Genomic_DNA"/>
</dbReference>
<keyword evidence="2" id="KW-0677">Repeat</keyword>
<dbReference type="InterPro" id="IPR001680">
    <property type="entry name" value="WD40_rpt"/>
</dbReference>
<dbReference type="Gene3D" id="1.10.238.10">
    <property type="entry name" value="EF-hand"/>
    <property type="match status" value="1"/>
</dbReference>
<dbReference type="InterPro" id="IPR015943">
    <property type="entry name" value="WD40/YVTN_repeat-like_dom_sf"/>
</dbReference>
<evidence type="ECO:0000256" key="1">
    <source>
        <dbReference type="ARBA" id="ARBA00022574"/>
    </source>
</evidence>
<dbReference type="PROSITE" id="PS50294">
    <property type="entry name" value="WD_REPEATS_REGION"/>
    <property type="match status" value="2"/>
</dbReference>
<keyword evidence="7" id="KW-1185">Reference proteome</keyword>
<feature type="domain" description="EF-hand" evidence="5">
    <location>
        <begin position="108"/>
        <end position="143"/>
    </location>
</feature>
<dbReference type="PROSITE" id="PS50082">
    <property type="entry name" value="WD_REPEATS_2"/>
    <property type="match status" value="3"/>
</dbReference>
<sequence>MNTVAAGRDRILATQPQGTTGRAGALKEVSVVADFKTGRKADVIKFHANTNKINVAKDPAVYRADREMNLAHFKELMHIFRSSSNNDTGTMSLEDFKSAFATVLGKDLTTEQLSILFMKIDANTDNAIDWEDFSTYMLLYAEGKKLMLEEAETQLFDTDAPKHVVPTAHKDVIIRIQYIESQKRYMSCSREGTLCYWNDRLKLQRVYKNAGQPCDKQSGSLKMKVKKANTIPQHYRWIHDAVFMENVNKVALASDDHQITIYDGTTLEKVLGLDLQNINVLTLDYWADHETPNSIESMLLYGTDSGSINVFTFNNDKMFKVGVQKKDQAEHIFIEKEGCGNKALKNWGTLWKRHAHGDWAVKVKYVPDLRAIISCSPDPRESLVVAIMDLNRKWQVHISPVSKGVNSFAYCRFPVTLVTGGTDRQLRLWNPHRLHHPMAAMKGHNSPITDITVNELNGQVISLSVDKNIKIWDIRKQQCLQTLVDTDFHRPDDIISAVMFNPHSRKIVTGTYALKIYNLKEQTAITENPKSHDFPIRSVMYNSTFKQVVSGCDGGVVNVWDALSGQKTFRFSNAHGKSEITAMAFDTSGRRLATGGRDGTIKIWNFNNGQLLQDLVKKDKTEVTGLAFVDMRDSIYFVATGWNREITMFIDDPNSLTLYPKFVWPDPAFNGSNSRWHQDDILSMVFCLPNMLATSSYDGEIIICNLHSGHVLHRLSPVRKESDMRKLERKSIDKVLFLQERSGMREAASLVSVGADGYIRFWNIIYGTLLLEVDGAQERKEGIFTMATNTSNTLLFTGDALGWVCVYDIHEAALNKYSPMELPLLVSFHAHVRSVTSMDIIEALNVIVTSSADCTIRMHTMKGEYIGIFGQSALWELGNQHTYLHPLKPIDVMHMQLLETERDKANQELKEKTISCQDAQEGPVSTELKGTDHYKSTCIFGQQSRASSMLSIDSITSLPIASKHLQKDTWRKNLAGSGRVRSTTLATGTQNLNIDFDGISKKKISLSTTTIFENEPTFDHTGEFKKNAPPPQCVKPTPLRPALKNASTLAIAKESLGHPTLQKTDFLVTDFLERDTSLWYARSQYALDTFHKRGKKRSHFLKPINIIQGSGLRIYHNLQPYELEDINRTDIRLENASDMA</sequence>
<dbReference type="SUPFAM" id="SSF50978">
    <property type="entry name" value="WD40 repeat-like"/>
    <property type="match status" value="3"/>
</dbReference>
<keyword evidence="1 4" id="KW-0853">WD repeat</keyword>
<comment type="caution">
    <text evidence="6">The sequence shown here is derived from an EMBL/GenBank/DDBJ whole genome shotgun (WGS) entry which is preliminary data.</text>
</comment>
<dbReference type="InterPro" id="IPR051242">
    <property type="entry name" value="WD-EF-hand_domain"/>
</dbReference>